<feature type="region of interest" description="Disordered" evidence="2">
    <location>
        <begin position="285"/>
        <end position="403"/>
    </location>
</feature>
<evidence type="ECO:0000256" key="2">
    <source>
        <dbReference type="SAM" id="MobiDB-lite"/>
    </source>
</evidence>
<organism evidence="3 4">
    <name type="scientific">Colletotrichum tofieldiae</name>
    <dbReference type="NCBI Taxonomy" id="708197"/>
    <lineage>
        <taxon>Eukaryota</taxon>
        <taxon>Fungi</taxon>
        <taxon>Dikarya</taxon>
        <taxon>Ascomycota</taxon>
        <taxon>Pezizomycotina</taxon>
        <taxon>Sordariomycetes</taxon>
        <taxon>Hypocreomycetidae</taxon>
        <taxon>Glomerellales</taxon>
        <taxon>Glomerellaceae</taxon>
        <taxon>Colletotrichum</taxon>
        <taxon>Colletotrichum spaethianum species complex</taxon>
    </lineage>
</organism>
<proteinExistence type="predicted"/>
<feature type="compositionally biased region" description="Polar residues" evidence="2">
    <location>
        <begin position="372"/>
        <end position="387"/>
    </location>
</feature>
<evidence type="ECO:0000256" key="1">
    <source>
        <dbReference type="SAM" id="Coils"/>
    </source>
</evidence>
<reference evidence="3 4" key="1">
    <citation type="submission" date="2015-06" db="EMBL/GenBank/DDBJ databases">
        <title>Survival trade-offs in plant roots during colonization by closely related pathogenic and mutualistic fungi.</title>
        <authorList>
            <person name="Hacquard S."/>
            <person name="Kracher B."/>
            <person name="Hiruma K."/>
            <person name="Weinman A."/>
            <person name="Muench P."/>
            <person name="Garrido Oter R."/>
            <person name="Ver Loren van Themaat E."/>
            <person name="Dallerey J.-F."/>
            <person name="Damm U."/>
            <person name="Henrissat B."/>
            <person name="Lespinet O."/>
            <person name="Thon M."/>
            <person name="Kemen E."/>
            <person name="McHardy A.C."/>
            <person name="Schulze-Lefert P."/>
            <person name="O'Connell R.J."/>
        </authorList>
    </citation>
    <scope>NUCLEOTIDE SEQUENCE [LARGE SCALE GENOMIC DNA]</scope>
    <source>
        <strain evidence="3 4">0861</strain>
    </source>
</reference>
<keyword evidence="4" id="KW-1185">Reference proteome</keyword>
<sequence length="603" mass="68694">MPTIIVDQKPAPFAILLPRMSQEHTRAELDLLSIFATSHRIEYERSNAEYEVRKGLYAKAIKCLRRLLEELDQAREILLSLEPDREDAVETFKSMQCMLESQIGLVHSQLEYVEQEVSGTAPTPPHDENYSFVHQQQWQQIFSPPRPKLSARLQQRPENPALLSVPDNTIKQPTGLGIQRPPPSRVQTSHQPRLPRATFKRITRLSAPEPPEPMPGVVERRTYKAWPTADANYSRPALKPITFKMERDTLPRLPGDMSGAVHIRRQLDEQEEAVEEASFQKWLKDLGQNPGDEGDNAGPRGQKRPAGDDLSLPPSKKSKGFSLRGGNDDDGKVGLRKLFSNLNPFRRRRQPSSSEDTSGSSISRDNGFVNGDSGNKASRNDSATNKTRSIRASAPLPRERFPEIPPPVIVIENLCTAFGDENDDITARRYCDWFASLITLTEDTPGSITASGFMARLKQRKKLERLKTALAHMSIRPFEKRQATQQRIKSLEGGLKQHRETLEKLTEMEPTEEWEAQERQEDMEDCCEKMDRDSKVLERQEKNLALQVAFEKKIFVGGVAHGDCFLSWITKARDRVYWELSFADRVREKPERIMVGNQKYYSV</sequence>
<evidence type="ECO:0000313" key="4">
    <source>
        <dbReference type="Proteomes" id="UP000076552"/>
    </source>
</evidence>
<dbReference type="AlphaFoldDB" id="A0A166UTV2"/>
<dbReference type="Proteomes" id="UP000076552">
    <property type="component" value="Unassembled WGS sequence"/>
</dbReference>
<gene>
    <name evidence="3" type="ORF">CT0861_07739</name>
</gene>
<feature type="coiled-coil region" evidence="1">
    <location>
        <begin position="481"/>
        <end position="508"/>
    </location>
</feature>
<name>A0A166UTV2_9PEZI</name>
<feature type="compositionally biased region" description="Low complexity" evidence="2">
    <location>
        <begin position="352"/>
        <end position="363"/>
    </location>
</feature>
<keyword evidence="1" id="KW-0175">Coiled coil</keyword>
<comment type="caution">
    <text evidence="3">The sequence shown here is derived from an EMBL/GenBank/DDBJ whole genome shotgun (WGS) entry which is preliminary data.</text>
</comment>
<accession>A0A166UTV2</accession>
<feature type="region of interest" description="Disordered" evidence="2">
    <location>
        <begin position="161"/>
        <end position="193"/>
    </location>
</feature>
<dbReference type="EMBL" id="LFIV01000040">
    <property type="protein sequence ID" value="KZL73802.1"/>
    <property type="molecule type" value="Genomic_DNA"/>
</dbReference>
<protein>
    <submittedName>
        <fullName evidence="3">Uncharacterized protein</fullName>
    </submittedName>
</protein>
<evidence type="ECO:0000313" key="3">
    <source>
        <dbReference type="EMBL" id="KZL73802.1"/>
    </source>
</evidence>